<dbReference type="AlphaFoldDB" id="A0A9P0LP23"/>
<reference evidence="1" key="1">
    <citation type="submission" date="2022-03" db="EMBL/GenBank/DDBJ databases">
        <authorList>
            <person name="Sayadi A."/>
        </authorList>
    </citation>
    <scope>NUCLEOTIDE SEQUENCE</scope>
</reference>
<name>A0A9P0LP23_ACAOB</name>
<evidence type="ECO:0000313" key="2">
    <source>
        <dbReference type="Proteomes" id="UP001152888"/>
    </source>
</evidence>
<protein>
    <submittedName>
        <fullName evidence="1">Uncharacterized protein</fullName>
    </submittedName>
</protein>
<gene>
    <name evidence="1" type="ORF">ACAOBT_LOCUS23630</name>
</gene>
<sequence length="113" mass="13569">MLPIFHRRLERVRQRQENRGLVLYRRHLRDHSNPFDIPEERFIELYRLNKELARCIQQVTQAIETTIAIHEVTFPTSEIEHNRIKHSFMDKFGFPGVIGCVKGLLFSKYTNYL</sequence>
<accession>A0A9P0LP23</accession>
<dbReference type="OrthoDB" id="6757863at2759"/>
<organism evidence="1 2">
    <name type="scientific">Acanthoscelides obtectus</name>
    <name type="common">Bean weevil</name>
    <name type="synonym">Bruchus obtectus</name>
    <dbReference type="NCBI Taxonomy" id="200917"/>
    <lineage>
        <taxon>Eukaryota</taxon>
        <taxon>Metazoa</taxon>
        <taxon>Ecdysozoa</taxon>
        <taxon>Arthropoda</taxon>
        <taxon>Hexapoda</taxon>
        <taxon>Insecta</taxon>
        <taxon>Pterygota</taxon>
        <taxon>Neoptera</taxon>
        <taxon>Endopterygota</taxon>
        <taxon>Coleoptera</taxon>
        <taxon>Polyphaga</taxon>
        <taxon>Cucujiformia</taxon>
        <taxon>Chrysomeloidea</taxon>
        <taxon>Chrysomelidae</taxon>
        <taxon>Bruchinae</taxon>
        <taxon>Bruchini</taxon>
        <taxon>Acanthoscelides</taxon>
    </lineage>
</organism>
<comment type="caution">
    <text evidence="1">The sequence shown here is derived from an EMBL/GenBank/DDBJ whole genome shotgun (WGS) entry which is preliminary data.</text>
</comment>
<dbReference type="EMBL" id="CAKOFQ010007280">
    <property type="protein sequence ID" value="CAH1997239.1"/>
    <property type="molecule type" value="Genomic_DNA"/>
</dbReference>
<keyword evidence="2" id="KW-1185">Reference proteome</keyword>
<evidence type="ECO:0000313" key="1">
    <source>
        <dbReference type="EMBL" id="CAH1997239.1"/>
    </source>
</evidence>
<proteinExistence type="predicted"/>
<dbReference type="Proteomes" id="UP001152888">
    <property type="component" value="Unassembled WGS sequence"/>
</dbReference>